<dbReference type="PATRIC" id="fig|394.7.peg.2029"/>
<keyword evidence="4 5" id="KW-0472">Membrane</keyword>
<dbReference type="HOGENOM" id="CLU_035309_1_0_5"/>
<keyword evidence="8" id="KW-1185">Reference proteome</keyword>
<dbReference type="Gene3D" id="1.20.1250.20">
    <property type="entry name" value="MFS general substrate transporter like domains"/>
    <property type="match status" value="2"/>
</dbReference>
<dbReference type="Pfam" id="PF07690">
    <property type="entry name" value="MFS_1"/>
    <property type="match status" value="1"/>
</dbReference>
<accession>C3KKY0</accession>
<protein>
    <submittedName>
        <fullName evidence="7">Major facilitator superfamily MFS-1</fullName>
    </submittedName>
</protein>
<evidence type="ECO:0000256" key="4">
    <source>
        <dbReference type="ARBA" id="ARBA00023136"/>
    </source>
</evidence>
<evidence type="ECO:0000259" key="6">
    <source>
        <dbReference type="PROSITE" id="PS50850"/>
    </source>
</evidence>
<feature type="transmembrane region" description="Helical" evidence="5">
    <location>
        <begin position="244"/>
        <end position="266"/>
    </location>
</feature>
<reference evidence="8" key="1">
    <citation type="journal article" date="2004" name="J. Bacteriol.">
        <title>An evolutionary hot spot: the pNGR234b replicon of Rhizobium sp. strain NGR234.</title>
        <authorList>
            <person name="Streit W.R."/>
            <person name="Schmitz R.A."/>
            <person name="Perret X."/>
            <person name="Staehelin C."/>
            <person name="Deakin W.J."/>
            <person name="Raasch C."/>
            <person name="Liesegang H."/>
            <person name="Broughton W.J."/>
        </authorList>
    </citation>
    <scope>NUCLEOTIDE SEQUENCE [LARGE SCALE GENOMIC DNA]</scope>
    <source>
        <strain evidence="8">NBRC 101917 / NGR234</strain>
    </source>
</reference>
<feature type="domain" description="Major facilitator superfamily (MFS) profile" evidence="6">
    <location>
        <begin position="1"/>
        <end position="330"/>
    </location>
</feature>
<evidence type="ECO:0000313" key="7">
    <source>
        <dbReference type="EMBL" id="ACP23066.1"/>
    </source>
</evidence>
<evidence type="ECO:0000313" key="8">
    <source>
        <dbReference type="Proteomes" id="UP000001054"/>
    </source>
</evidence>
<dbReference type="EMBL" id="CP000874">
    <property type="protein sequence ID" value="ACP23066.1"/>
    <property type="molecule type" value="Genomic_DNA"/>
</dbReference>
<feature type="transmembrane region" description="Helical" evidence="5">
    <location>
        <begin position="154"/>
        <end position="178"/>
    </location>
</feature>
<comment type="subcellular location">
    <subcellularLocation>
        <location evidence="1">Membrane</location>
        <topology evidence="1">Multi-pass membrane protein</topology>
    </subcellularLocation>
</comment>
<organism evidence="7 8">
    <name type="scientific">Sinorhizobium fredii (strain NBRC 101917 / NGR234)</name>
    <dbReference type="NCBI Taxonomy" id="394"/>
    <lineage>
        <taxon>Bacteria</taxon>
        <taxon>Pseudomonadati</taxon>
        <taxon>Pseudomonadota</taxon>
        <taxon>Alphaproteobacteria</taxon>
        <taxon>Hyphomicrobiales</taxon>
        <taxon>Rhizobiaceae</taxon>
        <taxon>Sinorhizobium/Ensifer group</taxon>
        <taxon>Sinorhizobium</taxon>
    </lineage>
</organism>
<feature type="transmembrane region" description="Helical" evidence="5">
    <location>
        <begin position="12"/>
        <end position="32"/>
    </location>
</feature>
<feature type="transmembrane region" description="Helical" evidence="5">
    <location>
        <begin position="78"/>
        <end position="101"/>
    </location>
</feature>
<evidence type="ECO:0000256" key="2">
    <source>
        <dbReference type="ARBA" id="ARBA00022692"/>
    </source>
</evidence>
<dbReference type="SUPFAM" id="SSF103473">
    <property type="entry name" value="MFS general substrate transporter"/>
    <property type="match status" value="1"/>
</dbReference>
<dbReference type="PANTHER" id="PTHR23514">
    <property type="entry name" value="BYPASS OF STOP CODON PROTEIN 6"/>
    <property type="match status" value="1"/>
</dbReference>
<keyword evidence="3 5" id="KW-1133">Transmembrane helix</keyword>
<feature type="transmembrane region" description="Helical" evidence="5">
    <location>
        <begin position="306"/>
        <end position="327"/>
    </location>
</feature>
<feature type="transmembrane region" description="Helical" evidence="5">
    <location>
        <begin position="221"/>
        <end position="238"/>
    </location>
</feature>
<dbReference type="PANTHER" id="PTHR23514:SF13">
    <property type="entry name" value="INNER MEMBRANE PROTEIN YBJJ"/>
    <property type="match status" value="1"/>
</dbReference>
<sequence>MANVGRLSSRFSSSYLLSLGGSMVFGLAILIVPFVDSLLPLGALVFVAGAGFGTLDVSMNIEASEIERGTGRHLMSSFHALFSIGNIIGASLVGVVASYGGNLRECLGGAGVIVLLTAISTRLIAYSRTRKRSRAIETADSNTNRELSTSQKMLVFMFGIIAFLAFLAEGGIMDWSAVYLVSTLGASESLGAYGFAIFAAAMAIARLFGDAVTRQIGHVKVLRFGGIICALSLLIMLVGNSVAISLIVLALCGFGVANMIPAVFASAGKIGSHAVGKAMSIVSTMGYSGLLLGPALLGFVAQVSSLTFSLGLVTLAFGLISAGTFYLNRRLKAYHAKDQLSESFA</sequence>
<dbReference type="Proteomes" id="UP000001054">
    <property type="component" value="Plasmid pNGR234b"/>
</dbReference>
<evidence type="ECO:0000256" key="5">
    <source>
        <dbReference type="SAM" id="Phobius"/>
    </source>
</evidence>
<feature type="transmembrane region" description="Helical" evidence="5">
    <location>
        <begin position="190"/>
        <end position="209"/>
    </location>
</feature>
<feature type="transmembrane region" description="Helical" evidence="5">
    <location>
        <begin position="278"/>
        <end position="300"/>
    </location>
</feature>
<dbReference type="KEGG" id="rhi:NGR_b16150"/>
<geneLocation type="plasmid" evidence="8">
    <name>sym pNGR234b</name>
</geneLocation>
<dbReference type="InterPro" id="IPR020846">
    <property type="entry name" value="MFS_dom"/>
</dbReference>
<reference evidence="7 8" key="2">
    <citation type="journal article" date="2009" name="Appl. Environ. Microbiol.">
        <title>Rhizobium sp. strain NGR234 possesses a remarkable number of secretion systems.</title>
        <authorList>
            <person name="Schmeisser C."/>
            <person name="Liesegang H."/>
            <person name="Krysciak D."/>
            <person name="Bakkou N."/>
            <person name="Le Quere A."/>
            <person name="Wollherr A."/>
            <person name="Heinemeyer I."/>
            <person name="Morgenstern B."/>
            <person name="Pommerening-Roeser A."/>
            <person name="Flores M."/>
            <person name="Palacios R."/>
            <person name="Brenner S."/>
            <person name="Gottschalk G."/>
            <person name="Schmitz R.A."/>
            <person name="Broughton W.J."/>
            <person name="Perret X."/>
            <person name="Strittmatter A.W."/>
            <person name="Streit W.R."/>
        </authorList>
    </citation>
    <scope>NUCLEOTIDE SEQUENCE [LARGE SCALE GENOMIC DNA]</scope>
    <source>
        <strain evidence="8">NBRC 101917 / NGR234</strain>
    </source>
</reference>
<gene>
    <name evidence="7" type="ordered locus">NGR_b16150</name>
</gene>
<keyword evidence="2 5" id="KW-0812">Transmembrane</keyword>
<evidence type="ECO:0000256" key="1">
    <source>
        <dbReference type="ARBA" id="ARBA00004141"/>
    </source>
</evidence>
<dbReference type="InterPro" id="IPR036259">
    <property type="entry name" value="MFS_trans_sf"/>
</dbReference>
<dbReference type="GO" id="GO:0016020">
    <property type="term" value="C:membrane"/>
    <property type="evidence" value="ECO:0007669"/>
    <property type="project" value="UniProtKB-SubCell"/>
</dbReference>
<dbReference type="PROSITE" id="PS50850">
    <property type="entry name" value="MFS"/>
    <property type="match status" value="1"/>
</dbReference>
<dbReference type="AlphaFoldDB" id="C3KKY0"/>
<feature type="transmembrane region" description="Helical" evidence="5">
    <location>
        <begin position="107"/>
        <end position="125"/>
    </location>
</feature>
<name>C3KKY0_SINFN</name>
<proteinExistence type="predicted"/>
<dbReference type="GO" id="GO:0022857">
    <property type="term" value="F:transmembrane transporter activity"/>
    <property type="evidence" value="ECO:0007669"/>
    <property type="project" value="InterPro"/>
</dbReference>
<feature type="transmembrane region" description="Helical" evidence="5">
    <location>
        <begin position="38"/>
        <end position="57"/>
    </location>
</feature>
<dbReference type="InterPro" id="IPR051788">
    <property type="entry name" value="MFS_Transporter"/>
</dbReference>
<keyword evidence="7" id="KW-0614">Plasmid</keyword>
<dbReference type="OrthoDB" id="9810941at2"/>
<dbReference type="InterPro" id="IPR011701">
    <property type="entry name" value="MFS"/>
</dbReference>
<evidence type="ECO:0000256" key="3">
    <source>
        <dbReference type="ARBA" id="ARBA00022989"/>
    </source>
</evidence>